<keyword evidence="1" id="KW-1133">Transmembrane helix</keyword>
<name>A0ABN7TAE6_OIKDI</name>
<evidence type="ECO:0000256" key="1">
    <source>
        <dbReference type="SAM" id="Phobius"/>
    </source>
</evidence>
<proteinExistence type="predicted"/>
<evidence type="ECO:0000313" key="2">
    <source>
        <dbReference type="EMBL" id="CAG5112324.1"/>
    </source>
</evidence>
<organism evidence="2 3">
    <name type="scientific">Oikopleura dioica</name>
    <name type="common">Tunicate</name>
    <dbReference type="NCBI Taxonomy" id="34765"/>
    <lineage>
        <taxon>Eukaryota</taxon>
        <taxon>Metazoa</taxon>
        <taxon>Chordata</taxon>
        <taxon>Tunicata</taxon>
        <taxon>Appendicularia</taxon>
        <taxon>Copelata</taxon>
        <taxon>Oikopleuridae</taxon>
        <taxon>Oikopleura</taxon>
    </lineage>
</organism>
<gene>
    <name evidence="2" type="ORF">OKIOD_LOCUS15315</name>
</gene>
<accession>A0ABN7TAE6</accession>
<evidence type="ECO:0000313" key="3">
    <source>
        <dbReference type="Proteomes" id="UP001158576"/>
    </source>
</evidence>
<keyword evidence="1" id="KW-0812">Transmembrane</keyword>
<dbReference type="Proteomes" id="UP001158576">
    <property type="component" value="Chromosome 2"/>
</dbReference>
<sequence>MGYKWFFETEIREMPKKEMIGRSGSLERLFKDGPTNLYAPQDYYCLFVFCPLAVVGFGATLWSLQKGLSNMHVIKYSHMRPTFQSACFIGLIGYGFNSWELYRELTPAEFNQRVSNRRELEAKWSKWHQENNQEETKWDNRGLAIGSVSAAVADKIEADEAKARQA</sequence>
<reference evidence="2 3" key="1">
    <citation type="submission" date="2021-04" db="EMBL/GenBank/DDBJ databases">
        <authorList>
            <person name="Bliznina A."/>
        </authorList>
    </citation>
    <scope>NUCLEOTIDE SEQUENCE [LARGE SCALE GENOMIC DNA]</scope>
</reference>
<keyword evidence="1" id="KW-0472">Membrane</keyword>
<keyword evidence="3" id="KW-1185">Reference proteome</keyword>
<feature type="transmembrane region" description="Helical" evidence="1">
    <location>
        <begin position="43"/>
        <end position="64"/>
    </location>
</feature>
<dbReference type="EMBL" id="OU015567">
    <property type="protein sequence ID" value="CAG5112324.1"/>
    <property type="molecule type" value="Genomic_DNA"/>
</dbReference>
<protein>
    <submittedName>
        <fullName evidence="2">Oidioi.mRNA.OKI2018_I69.chr2.g6550.t1.cds</fullName>
    </submittedName>
</protein>